<organism evidence="2 3">
    <name type="scientific">Agrobacterium rosae</name>
    <dbReference type="NCBI Taxonomy" id="1972867"/>
    <lineage>
        <taxon>Bacteria</taxon>
        <taxon>Pseudomonadati</taxon>
        <taxon>Pseudomonadota</taxon>
        <taxon>Alphaproteobacteria</taxon>
        <taxon>Hyphomicrobiales</taxon>
        <taxon>Rhizobiaceae</taxon>
        <taxon>Rhizobium/Agrobacterium group</taxon>
        <taxon>Agrobacterium</taxon>
    </lineage>
</organism>
<feature type="compositionally biased region" description="Polar residues" evidence="1">
    <location>
        <begin position="1"/>
        <end position="11"/>
    </location>
</feature>
<keyword evidence="3" id="KW-1185">Reference proteome</keyword>
<gene>
    <name evidence="2" type="ORF">RMS29_21735</name>
</gene>
<feature type="region of interest" description="Disordered" evidence="1">
    <location>
        <begin position="1"/>
        <end position="24"/>
    </location>
</feature>
<dbReference type="RefSeq" id="WP_320188434.1">
    <property type="nucleotide sequence ID" value="NZ_CP192768.1"/>
</dbReference>
<reference evidence="2" key="1">
    <citation type="journal article" date="2023" name="Phytobiomes J">
        <title>Deciphering the key players within the bacterial microbiota associated with aerial crown gall tumors on rhododendron: Insights into the gallobiome.</title>
        <authorList>
            <person name="Kuzmanovic N."/>
            <person name="Nesme J."/>
            <person name="Wolf J."/>
            <person name="Neumann-Schaal M."/>
            <person name="Petersen J."/>
            <person name="Fernandez-Gnecco G."/>
            <person name="Sproeer C."/>
            <person name="Bunk B."/>
            <person name="Overmann J."/>
            <person name="Sorensen S.J."/>
            <person name="Idczak E."/>
            <person name="Smalla K."/>
        </authorList>
    </citation>
    <scope>NUCLEOTIDE SEQUENCE [LARGE SCALE GENOMIC DNA]</scope>
    <source>
        <strain evidence="2">Rho-14.1</strain>
    </source>
</reference>
<sequence length="210" mass="23859">MFPQSLSSFGTSGHPRDCRESRGATGTMEKYHIELAEEEVALLSKIDLRLHHQNHDEGHAAFLANQEPILALLKSFTKRRAVPDVRLNYWNDPNYRSGRIKGSRKGLFERNNCTGADIYTHPHFLEHLRYFLFGAELPDAVIEEFEKKVGNPEWVSSSDIVPIGKAARDLTRRYRLDVSAAPEEFFKLCLDMGLGLSTAQSVMQSVKQVR</sequence>
<evidence type="ECO:0000256" key="1">
    <source>
        <dbReference type="SAM" id="MobiDB-lite"/>
    </source>
</evidence>
<comment type="caution">
    <text evidence="2">The sequence shown here is derived from an EMBL/GenBank/DDBJ whole genome shotgun (WGS) entry which is preliminary data.</text>
</comment>
<name>A0ABU4W228_9HYPH</name>
<proteinExistence type="predicted"/>
<dbReference type="Proteomes" id="UP001277561">
    <property type="component" value="Unassembled WGS sequence"/>
</dbReference>
<dbReference type="EMBL" id="JAVRAD010000012">
    <property type="protein sequence ID" value="MDX8331840.1"/>
    <property type="molecule type" value="Genomic_DNA"/>
</dbReference>
<accession>A0ABU4W228</accession>
<evidence type="ECO:0000313" key="3">
    <source>
        <dbReference type="Proteomes" id="UP001277561"/>
    </source>
</evidence>
<protein>
    <submittedName>
        <fullName evidence="2">Uncharacterized protein</fullName>
    </submittedName>
</protein>
<evidence type="ECO:0000313" key="2">
    <source>
        <dbReference type="EMBL" id="MDX8331840.1"/>
    </source>
</evidence>